<dbReference type="Gene3D" id="3.20.20.80">
    <property type="entry name" value="Glycosidases"/>
    <property type="match status" value="1"/>
</dbReference>
<dbReference type="PANTHER" id="PTHR21040:SF5">
    <property type="entry name" value="BETA-N-ACETYLHEXOSAMINIDASE"/>
    <property type="match status" value="1"/>
</dbReference>
<dbReference type="SUPFAM" id="SSF51445">
    <property type="entry name" value="(Trans)glycosidases"/>
    <property type="match status" value="1"/>
</dbReference>
<evidence type="ECO:0000259" key="6">
    <source>
        <dbReference type="Pfam" id="PF00728"/>
    </source>
</evidence>
<dbReference type="AlphaFoldDB" id="V9KLS9"/>
<evidence type="ECO:0000256" key="5">
    <source>
        <dbReference type="SAM" id="SignalP"/>
    </source>
</evidence>
<dbReference type="InterPro" id="IPR038901">
    <property type="entry name" value="HEXDC-like"/>
</dbReference>
<comment type="similarity">
    <text evidence="2">Belongs to the glycosyl hydrolase 20 family.</text>
</comment>
<proteinExistence type="evidence at transcript level"/>
<dbReference type="CDD" id="cd06565">
    <property type="entry name" value="GH20_GcnA-like"/>
    <property type="match status" value="1"/>
</dbReference>
<evidence type="ECO:0000256" key="3">
    <source>
        <dbReference type="ARBA" id="ARBA00012663"/>
    </source>
</evidence>
<dbReference type="GO" id="GO:0004563">
    <property type="term" value="F:beta-N-acetylhexosaminidase activity"/>
    <property type="evidence" value="ECO:0007669"/>
    <property type="project" value="UniProtKB-EC"/>
</dbReference>
<evidence type="ECO:0000256" key="2">
    <source>
        <dbReference type="ARBA" id="ARBA00006285"/>
    </source>
</evidence>
<comment type="catalytic activity">
    <reaction evidence="1">
        <text>Hydrolysis of terminal non-reducing N-acetyl-D-hexosamine residues in N-acetyl-beta-D-hexosaminides.</text>
        <dbReference type="EC" id="3.2.1.52"/>
    </reaction>
</comment>
<reference evidence="7" key="1">
    <citation type="journal article" date="2014" name="Nature">
        <title>Elephant shark genome provides unique insights into gnathostome evolution.</title>
        <authorList>
            <consortium name="International Elephant Shark Genome Sequencing Consortium"/>
            <person name="Venkatesh B."/>
            <person name="Lee A.P."/>
            <person name="Ravi V."/>
            <person name="Maurya A.K."/>
            <person name="Lian M.M."/>
            <person name="Swann J.B."/>
            <person name="Ohta Y."/>
            <person name="Flajnik M.F."/>
            <person name="Sutoh Y."/>
            <person name="Kasahara M."/>
            <person name="Hoon S."/>
            <person name="Gangu V."/>
            <person name="Roy S.W."/>
            <person name="Irimia M."/>
            <person name="Korzh V."/>
            <person name="Kondrychyn I."/>
            <person name="Lim Z.W."/>
            <person name="Tay B.H."/>
            <person name="Tohari S."/>
            <person name="Kong K.W."/>
            <person name="Ho S."/>
            <person name="Lorente-Galdos B."/>
            <person name="Quilez J."/>
            <person name="Marques-Bonet T."/>
            <person name="Raney B.J."/>
            <person name="Ingham P.W."/>
            <person name="Tay A."/>
            <person name="Hillier L.W."/>
            <person name="Minx P."/>
            <person name="Boehm T."/>
            <person name="Wilson R.K."/>
            <person name="Brenner S."/>
            <person name="Warren W.C."/>
        </authorList>
    </citation>
    <scope>NUCLEOTIDE SEQUENCE</scope>
    <source>
        <tissue evidence="7">Gills</tissue>
    </source>
</reference>
<dbReference type="GO" id="GO:0005975">
    <property type="term" value="P:carbohydrate metabolic process"/>
    <property type="evidence" value="ECO:0007669"/>
    <property type="project" value="InterPro"/>
</dbReference>
<feature type="domain" description="Glycoside hydrolase family 20 catalytic" evidence="6">
    <location>
        <begin position="143"/>
        <end position="288"/>
    </location>
</feature>
<feature type="chain" id="PRO_5004778322" description="beta-N-acetylhexosaminidase" evidence="5">
    <location>
        <begin position="32"/>
        <end position="562"/>
    </location>
</feature>
<dbReference type="Pfam" id="PF00728">
    <property type="entry name" value="Glyco_hydro_20"/>
    <property type="match status" value="1"/>
</dbReference>
<evidence type="ECO:0000313" key="7">
    <source>
        <dbReference type="EMBL" id="AFO98958.1"/>
    </source>
</evidence>
<sequence>MVRRPYLQVLRLLVLLIALLVGASLLYPSESKPVDDPSHIDFWKKAKDPRAKATLESREITGEARHRTTTEQTINKENRRQPKQYGAAGMKIVHLDLKGAAPKLLYLEQIFSLLHTLGVHGVLMEYEDMFPFEGDLEVLKSTYAYSSADIEKIQDLADRNQLEIIPLVQTFGHMEFVLKHDKYLTLREVENYPNSLNPHLPDSLKLVKEMISQVLDKHPACSRIHIGADEVYYLGEGVETKQWLSEHEEDRGKLFLDHVMAVSSYLTTKYPGIEVIMWDDMMRKISKETIQQTGIAQYVAPMVWFYAAQFSTDSVEEILSKYLESGFRNVWFASAFKGASGAAQDRTPINLHLQNQLQWLKVIKSLPKFPSLHFQGLALTGWQRYDHYSALCELLPVAIPSLVICAQTVRYGSFSTEAKTTSLQTLGFKDIDLEKNVSEGTGSFAGAEIYEMVCHIHDNLKSEITNVLQDNSDIKGWFTNYHRKYHFANPRNLERFGNKVLKVHQKWEEYLAKLRLQMENIYFPDTVEEWMEENVNLYMDALRVFVEDYKKIVQLHAKPKHK</sequence>
<dbReference type="EMBL" id="JW866441">
    <property type="protein sequence ID" value="AFO98958.1"/>
    <property type="molecule type" value="mRNA"/>
</dbReference>
<dbReference type="EC" id="3.2.1.52" evidence="3"/>
<name>V9KLS9_CALMI</name>
<evidence type="ECO:0000256" key="4">
    <source>
        <dbReference type="ARBA" id="ARBA00022801"/>
    </source>
</evidence>
<keyword evidence="5" id="KW-0732">Signal</keyword>
<dbReference type="PANTHER" id="PTHR21040">
    <property type="entry name" value="BCDNA.GH04120"/>
    <property type="match status" value="1"/>
</dbReference>
<protein>
    <recommendedName>
        <fullName evidence="3">beta-N-acetylhexosaminidase</fullName>
        <ecNumber evidence="3">3.2.1.52</ecNumber>
    </recommendedName>
</protein>
<organism evidence="7">
    <name type="scientific">Callorhinchus milii</name>
    <name type="common">Ghost shark</name>
    <dbReference type="NCBI Taxonomy" id="7868"/>
    <lineage>
        <taxon>Eukaryota</taxon>
        <taxon>Metazoa</taxon>
        <taxon>Chordata</taxon>
        <taxon>Craniata</taxon>
        <taxon>Vertebrata</taxon>
        <taxon>Chondrichthyes</taxon>
        <taxon>Holocephali</taxon>
        <taxon>Chimaeriformes</taxon>
        <taxon>Callorhinchidae</taxon>
        <taxon>Callorhinchus</taxon>
    </lineage>
</organism>
<dbReference type="InterPro" id="IPR015883">
    <property type="entry name" value="Glyco_hydro_20_cat"/>
</dbReference>
<feature type="signal peptide" evidence="5">
    <location>
        <begin position="1"/>
        <end position="31"/>
    </location>
</feature>
<dbReference type="InterPro" id="IPR017853">
    <property type="entry name" value="GH"/>
</dbReference>
<keyword evidence="4" id="KW-0378">Hydrolase</keyword>
<accession>V9KLS9</accession>
<evidence type="ECO:0000256" key="1">
    <source>
        <dbReference type="ARBA" id="ARBA00001231"/>
    </source>
</evidence>